<gene>
    <name evidence="2" type="ORF">FS935_00100</name>
</gene>
<dbReference type="InterPro" id="IPR036388">
    <property type="entry name" value="WH-like_DNA-bd_sf"/>
</dbReference>
<dbReference type="OrthoDB" id="9808762at2"/>
<evidence type="ECO:0000259" key="1">
    <source>
        <dbReference type="Pfam" id="PF03551"/>
    </source>
</evidence>
<dbReference type="PANTHER" id="PTHR33169">
    <property type="entry name" value="PADR-FAMILY TRANSCRIPTIONAL REGULATOR"/>
    <property type="match status" value="1"/>
</dbReference>
<dbReference type="PANTHER" id="PTHR33169:SF14">
    <property type="entry name" value="TRANSCRIPTIONAL REGULATOR RV3488"/>
    <property type="match status" value="1"/>
</dbReference>
<dbReference type="Proteomes" id="UP000321363">
    <property type="component" value="Unassembled WGS sequence"/>
</dbReference>
<dbReference type="InterPro" id="IPR036390">
    <property type="entry name" value="WH_DNA-bd_sf"/>
</dbReference>
<evidence type="ECO:0000313" key="2">
    <source>
        <dbReference type="EMBL" id="TXC92652.1"/>
    </source>
</evidence>
<evidence type="ECO:0000313" key="3">
    <source>
        <dbReference type="Proteomes" id="UP000321363"/>
    </source>
</evidence>
<dbReference type="RefSeq" id="WP_146945512.1">
    <property type="nucleotide sequence ID" value="NZ_VOQF01000001.1"/>
</dbReference>
<dbReference type="InterPro" id="IPR005149">
    <property type="entry name" value="Tscrpt_reg_PadR_N"/>
</dbReference>
<dbReference type="InterPro" id="IPR052509">
    <property type="entry name" value="Metal_resp_DNA-bind_regulator"/>
</dbReference>
<reference evidence="2 3" key="1">
    <citation type="journal article" date="2005" name="Int. J. Syst. Evol. Microbiol.">
        <title>Bacillus litoralis sp. nov., isolated from a tidal flat of the Yellow Sea in Korea.</title>
        <authorList>
            <person name="Yoon J.H."/>
            <person name="Oh T.K."/>
        </authorList>
    </citation>
    <scope>NUCLEOTIDE SEQUENCE [LARGE SCALE GENOMIC DNA]</scope>
    <source>
        <strain evidence="2 3">SW-211</strain>
    </source>
</reference>
<name>A0A5C6W9Z6_9BACI</name>
<comment type="caution">
    <text evidence="2">The sequence shown here is derived from an EMBL/GenBank/DDBJ whole genome shotgun (WGS) entry which is preliminary data.</text>
</comment>
<keyword evidence="3" id="KW-1185">Reference proteome</keyword>
<organism evidence="2 3">
    <name type="scientific">Metabacillus litoralis</name>
    <dbReference type="NCBI Taxonomy" id="152268"/>
    <lineage>
        <taxon>Bacteria</taxon>
        <taxon>Bacillati</taxon>
        <taxon>Bacillota</taxon>
        <taxon>Bacilli</taxon>
        <taxon>Bacillales</taxon>
        <taxon>Bacillaceae</taxon>
        <taxon>Metabacillus</taxon>
    </lineage>
</organism>
<dbReference type="Pfam" id="PF03551">
    <property type="entry name" value="PadR"/>
    <property type="match status" value="1"/>
</dbReference>
<protein>
    <submittedName>
        <fullName evidence="2">PadR family transcriptional regulator</fullName>
    </submittedName>
</protein>
<accession>A0A5C6W9Z6</accession>
<sequence length="182" mass="20827">MTRLMVLGLLRVKNMSGYEIQQLLQQSKTDTWAGILPGSIYHALKKMDKEGLVKVETLEQTGNRSKAIYAITSKGEEECQMLLLDAFSAQSVHLPSMLYTGMSLLTMHKDLIDVDKITQKLEEQKNLIEKQIVTVKAGREQKAMYVEIDELTQLTFDNMLDHYQLQMKFLEDIAETLKKNQA</sequence>
<dbReference type="Gene3D" id="1.10.10.10">
    <property type="entry name" value="Winged helix-like DNA-binding domain superfamily/Winged helix DNA-binding domain"/>
    <property type="match status" value="1"/>
</dbReference>
<dbReference type="AlphaFoldDB" id="A0A5C6W9Z6"/>
<feature type="domain" description="Transcription regulator PadR N-terminal" evidence="1">
    <location>
        <begin position="6"/>
        <end position="79"/>
    </location>
</feature>
<dbReference type="EMBL" id="VOQF01000001">
    <property type="protein sequence ID" value="TXC92652.1"/>
    <property type="molecule type" value="Genomic_DNA"/>
</dbReference>
<dbReference type="SUPFAM" id="SSF46785">
    <property type="entry name" value="Winged helix' DNA-binding domain"/>
    <property type="match status" value="1"/>
</dbReference>
<proteinExistence type="predicted"/>